<gene>
    <name evidence="2" type="ORF">KM92DES2_11004</name>
</gene>
<name>A0A212JF38_9BACT</name>
<proteinExistence type="predicted"/>
<feature type="transmembrane region" description="Helical" evidence="1">
    <location>
        <begin position="51"/>
        <end position="70"/>
    </location>
</feature>
<sequence>MQRIKAPCGAFMQYRNTVAGVSLLLLGGFAGAGGHMAGTAALELGAVLGGIFLSLLRVAAVAGAVAILGVEGHEHAHGVTFARTRGGVAFGTGYVTAVAPHFVVAVHAVDAFVRRMGEHDAHTRGCSTRNFNGLFNDLRHFLDITRLRFANPHEA</sequence>
<evidence type="ECO:0000256" key="1">
    <source>
        <dbReference type="SAM" id="Phobius"/>
    </source>
</evidence>
<reference evidence="2" key="1">
    <citation type="submission" date="2016-04" db="EMBL/GenBank/DDBJ databases">
        <authorList>
            <person name="Evans L.H."/>
            <person name="Alamgir A."/>
            <person name="Owens N."/>
            <person name="Weber N.D."/>
            <person name="Virtaneva K."/>
            <person name="Barbian K."/>
            <person name="Babar A."/>
            <person name="Rosenke K."/>
        </authorList>
    </citation>
    <scope>NUCLEOTIDE SEQUENCE</scope>
    <source>
        <strain evidence="2">92-2</strain>
    </source>
</reference>
<keyword evidence="1" id="KW-0472">Membrane</keyword>
<keyword evidence="1" id="KW-0812">Transmembrane</keyword>
<accession>A0A212JF38</accession>
<evidence type="ECO:0000313" key="2">
    <source>
        <dbReference type="EMBL" id="SBV98044.1"/>
    </source>
</evidence>
<keyword evidence="1" id="KW-1133">Transmembrane helix</keyword>
<dbReference type="AlphaFoldDB" id="A0A212JF38"/>
<dbReference type="EMBL" id="FLUP01000001">
    <property type="protein sequence ID" value="SBV98044.1"/>
    <property type="molecule type" value="Genomic_DNA"/>
</dbReference>
<organism evidence="2">
    <name type="scientific">uncultured Desulfovibrio sp</name>
    <dbReference type="NCBI Taxonomy" id="167968"/>
    <lineage>
        <taxon>Bacteria</taxon>
        <taxon>Pseudomonadati</taxon>
        <taxon>Thermodesulfobacteriota</taxon>
        <taxon>Desulfovibrionia</taxon>
        <taxon>Desulfovibrionales</taxon>
        <taxon>Desulfovibrionaceae</taxon>
        <taxon>Desulfovibrio</taxon>
        <taxon>environmental samples</taxon>
    </lineage>
</organism>
<protein>
    <submittedName>
        <fullName evidence="2">Uncharacterized protein</fullName>
    </submittedName>
</protein>